<dbReference type="Gene3D" id="3.30.420.10">
    <property type="entry name" value="Ribonuclease H-like superfamily/Ribonuclease H"/>
    <property type="match status" value="1"/>
</dbReference>
<dbReference type="GO" id="GO:0005737">
    <property type="term" value="C:cytoplasm"/>
    <property type="evidence" value="ECO:0007669"/>
    <property type="project" value="UniProtKB-SubCell"/>
</dbReference>
<dbReference type="GO" id="GO:0005634">
    <property type="term" value="C:nucleus"/>
    <property type="evidence" value="ECO:0007669"/>
    <property type="project" value="UniProtKB-SubCell"/>
</dbReference>
<evidence type="ECO:0000256" key="5">
    <source>
        <dbReference type="ARBA" id="ARBA00012161"/>
    </source>
</evidence>
<dbReference type="EC" id="3.1.13.4" evidence="5"/>
<comment type="similarity">
    <text evidence="4">Belongs to the CAF1 family.</text>
</comment>
<dbReference type="GO" id="GO:0003723">
    <property type="term" value="F:RNA binding"/>
    <property type="evidence" value="ECO:0007669"/>
    <property type="project" value="UniProtKB-KW"/>
</dbReference>
<evidence type="ECO:0000256" key="6">
    <source>
        <dbReference type="ARBA" id="ARBA00022490"/>
    </source>
</evidence>
<dbReference type="Proteomes" id="UP000604046">
    <property type="component" value="Unassembled WGS sequence"/>
</dbReference>
<dbReference type="GO" id="GO:0004535">
    <property type="term" value="F:poly(A)-specific ribonuclease activity"/>
    <property type="evidence" value="ECO:0007669"/>
    <property type="project" value="UniProtKB-EC"/>
</dbReference>
<protein>
    <recommendedName>
        <fullName evidence="5">poly(A)-specific ribonuclease</fullName>
        <ecNumber evidence="5">3.1.13.4</ecNumber>
    </recommendedName>
</protein>
<comment type="caution">
    <text evidence="15">The sequence shown here is derived from an EMBL/GenBank/DDBJ whole genome shotgun (WGS) entry which is preliminary data.</text>
</comment>
<evidence type="ECO:0000313" key="15">
    <source>
        <dbReference type="EMBL" id="CAE6937961.1"/>
    </source>
</evidence>
<dbReference type="EMBL" id="CAJNDS010000058">
    <property type="protein sequence ID" value="CAE6937961.1"/>
    <property type="molecule type" value="Genomic_DNA"/>
</dbReference>
<dbReference type="OrthoDB" id="418539at2759"/>
<evidence type="ECO:0000256" key="12">
    <source>
        <dbReference type="ARBA" id="ARBA00023015"/>
    </source>
</evidence>
<keyword evidence="10" id="KW-0269">Exonuclease</keyword>
<keyword evidence="13" id="KW-0804">Transcription</keyword>
<accession>A0A812H056</accession>
<dbReference type="GO" id="GO:0046872">
    <property type="term" value="F:metal ion binding"/>
    <property type="evidence" value="ECO:0007669"/>
    <property type="project" value="UniProtKB-KW"/>
</dbReference>
<reference evidence="15" key="1">
    <citation type="submission" date="2021-02" db="EMBL/GenBank/DDBJ databases">
        <authorList>
            <person name="Dougan E. K."/>
            <person name="Rhodes N."/>
            <person name="Thang M."/>
            <person name="Chan C."/>
        </authorList>
    </citation>
    <scope>NUCLEOTIDE SEQUENCE</scope>
</reference>
<dbReference type="InterPro" id="IPR039637">
    <property type="entry name" value="CNOT7/CNOT8/Pop2"/>
</dbReference>
<evidence type="ECO:0000256" key="7">
    <source>
        <dbReference type="ARBA" id="ARBA00022722"/>
    </source>
</evidence>
<keyword evidence="9" id="KW-0378">Hydrolase</keyword>
<dbReference type="Pfam" id="PF04857">
    <property type="entry name" value="CAF1"/>
    <property type="match status" value="1"/>
</dbReference>
<proteinExistence type="inferred from homology"/>
<keyword evidence="14" id="KW-0539">Nucleus</keyword>
<evidence type="ECO:0000256" key="9">
    <source>
        <dbReference type="ARBA" id="ARBA00022801"/>
    </source>
</evidence>
<dbReference type="GO" id="GO:0030014">
    <property type="term" value="C:CCR4-NOT complex"/>
    <property type="evidence" value="ECO:0007669"/>
    <property type="project" value="InterPro"/>
</dbReference>
<comment type="subcellular location">
    <subcellularLocation>
        <location evidence="3">Cytoplasm</location>
    </subcellularLocation>
    <subcellularLocation>
        <location evidence="2">Nucleus</location>
    </subcellularLocation>
</comment>
<keyword evidence="7" id="KW-0540">Nuclease</keyword>
<keyword evidence="12" id="KW-0805">Transcription regulation</keyword>
<keyword evidence="6" id="KW-0963">Cytoplasm</keyword>
<evidence type="ECO:0000256" key="10">
    <source>
        <dbReference type="ARBA" id="ARBA00022839"/>
    </source>
</evidence>
<dbReference type="SUPFAM" id="SSF53098">
    <property type="entry name" value="Ribonuclease H-like"/>
    <property type="match status" value="1"/>
</dbReference>
<dbReference type="PANTHER" id="PTHR10797">
    <property type="entry name" value="CCR4-NOT TRANSCRIPTION COMPLEX SUBUNIT"/>
    <property type="match status" value="1"/>
</dbReference>
<evidence type="ECO:0000313" key="16">
    <source>
        <dbReference type="Proteomes" id="UP000604046"/>
    </source>
</evidence>
<name>A0A812H056_9DINO</name>
<dbReference type="InterPro" id="IPR012337">
    <property type="entry name" value="RNaseH-like_sf"/>
</dbReference>
<keyword evidence="8" id="KW-0479">Metal-binding</keyword>
<keyword evidence="11" id="KW-0694">RNA-binding</keyword>
<evidence type="ECO:0000256" key="3">
    <source>
        <dbReference type="ARBA" id="ARBA00004496"/>
    </source>
</evidence>
<gene>
    <name evidence="15" type="primary">CAF1-10</name>
    <name evidence="15" type="ORF">SNAT2548_LOCUS1108</name>
</gene>
<keyword evidence="16" id="KW-1185">Reference proteome</keyword>
<evidence type="ECO:0000256" key="11">
    <source>
        <dbReference type="ARBA" id="ARBA00022884"/>
    </source>
</evidence>
<evidence type="ECO:0000256" key="2">
    <source>
        <dbReference type="ARBA" id="ARBA00004123"/>
    </source>
</evidence>
<dbReference type="AlphaFoldDB" id="A0A812H056"/>
<dbReference type="InterPro" id="IPR006941">
    <property type="entry name" value="RNase_CAF1"/>
</dbReference>
<dbReference type="InterPro" id="IPR036397">
    <property type="entry name" value="RNaseH_sf"/>
</dbReference>
<organism evidence="15 16">
    <name type="scientific">Symbiodinium natans</name>
    <dbReference type="NCBI Taxonomy" id="878477"/>
    <lineage>
        <taxon>Eukaryota</taxon>
        <taxon>Sar</taxon>
        <taxon>Alveolata</taxon>
        <taxon>Dinophyceae</taxon>
        <taxon>Suessiales</taxon>
        <taxon>Symbiodiniaceae</taxon>
        <taxon>Symbiodinium</taxon>
    </lineage>
</organism>
<evidence type="ECO:0000256" key="1">
    <source>
        <dbReference type="ARBA" id="ARBA00001663"/>
    </source>
</evidence>
<evidence type="ECO:0000256" key="4">
    <source>
        <dbReference type="ARBA" id="ARBA00008372"/>
    </source>
</evidence>
<comment type="catalytic activity">
    <reaction evidence="1">
        <text>Exonucleolytic cleavage of poly(A) to 5'-AMP.</text>
        <dbReference type="EC" id="3.1.13.4"/>
    </reaction>
</comment>
<evidence type="ECO:0000256" key="14">
    <source>
        <dbReference type="ARBA" id="ARBA00023242"/>
    </source>
</evidence>
<evidence type="ECO:0000256" key="8">
    <source>
        <dbReference type="ARBA" id="ARBA00022723"/>
    </source>
</evidence>
<sequence>MAALTPEELAVAMDYPGRDFHALVAAALPRQAEVWEPMRTGSSTASKLWLSGEDAEAEADEVPLHEVLSQAEVPGPVGDLPSMKGLVSAARLLTQAKVAGGASGEISDTFALSALSLLGGKALRELNESCAKNETKGWAASLLRSAAGAFRALPAERSVVFRTVRLSGESLAAYRPAGKEGVRGDEWCSGCGALGVGEHGSCLPLMRGNYDHPVIVTFETFGAIDTEFPGVFQEDAWKKSSEVQYRAMRDSVSLLRPIQLGIAVGSPCGAVRGVWTFNLRFDLSTDLHRESAVRFLTEAGVNFEQHAKDGINPHVLGNALRASFSQATWLTFAGLYDLGYLLLLSLGGSLPEARDEFQEMLLASSAGNVDLRDWLPFGSLSHLAREHGVPRQGLAHTAGSDALLTLQLFQSLQGHSSDEDLSQEEGIHGPRAGVWTESQGGFESLPASRPLPPFEWGRAARGILKAPQPVPPRESVAPASCWGPAARSAVESRLSTCCA</sequence>
<evidence type="ECO:0000256" key="13">
    <source>
        <dbReference type="ARBA" id="ARBA00023163"/>
    </source>
</evidence>